<organism evidence="1">
    <name type="scientific">Siphoviridae sp. ctEJG5</name>
    <dbReference type="NCBI Taxonomy" id="2827814"/>
    <lineage>
        <taxon>Viruses</taxon>
        <taxon>Duplodnaviria</taxon>
        <taxon>Heunggongvirae</taxon>
        <taxon>Uroviricota</taxon>
        <taxon>Caudoviricetes</taxon>
    </lineage>
</organism>
<sequence length="52" mass="6076">MYSTPKTEHTFATVQALRPGSPPAAQRHDKKSRKRLYIIIVPPYQHPVNREY</sequence>
<accession>A0A8S5RXK1</accession>
<reference evidence="1" key="1">
    <citation type="journal article" date="2021" name="Proc. Natl. Acad. Sci. U.S.A.">
        <title>A Catalog of Tens of Thousands of Viruses from Human Metagenomes Reveals Hidden Associations with Chronic Diseases.</title>
        <authorList>
            <person name="Tisza M.J."/>
            <person name="Buck C.B."/>
        </authorList>
    </citation>
    <scope>NUCLEOTIDE SEQUENCE</scope>
    <source>
        <strain evidence="1">CtEJG5</strain>
    </source>
</reference>
<proteinExistence type="predicted"/>
<dbReference type="EMBL" id="BK032506">
    <property type="protein sequence ID" value="DAF43384.1"/>
    <property type="molecule type" value="Genomic_DNA"/>
</dbReference>
<name>A0A8S5RXK1_9CAUD</name>
<evidence type="ECO:0000313" key="1">
    <source>
        <dbReference type="EMBL" id="DAF43384.1"/>
    </source>
</evidence>
<protein>
    <submittedName>
        <fullName evidence="1">Uncharacterized protein</fullName>
    </submittedName>
</protein>